<organism evidence="2 3">
    <name type="scientific">Burkholderia lata (strain ATCC 17760 / DSM 23089 / LMG 22485 / NCIMB 9086 / R18194 / 383)</name>
    <dbReference type="NCBI Taxonomy" id="482957"/>
    <lineage>
        <taxon>Bacteria</taxon>
        <taxon>Pseudomonadati</taxon>
        <taxon>Pseudomonadota</taxon>
        <taxon>Betaproteobacteria</taxon>
        <taxon>Burkholderiales</taxon>
        <taxon>Burkholderiaceae</taxon>
        <taxon>Burkholderia</taxon>
        <taxon>Burkholderia cepacia complex</taxon>
    </lineage>
</organism>
<dbReference type="AlphaFoldDB" id="A0A6P2LRX5"/>
<feature type="compositionally biased region" description="Pro residues" evidence="1">
    <location>
        <begin position="71"/>
        <end position="84"/>
    </location>
</feature>
<feature type="region of interest" description="Disordered" evidence="1">
    <location>
        <begin position="45"/>
        <end position="98"/>
    </location>
</feature>
<evidence type="ECO:0000313" key="2">
    <source>
        <dbReference type="EMBL" id="VWB74731.1"/>
    </source>
</evidence>
<dbReference type="InterPro" id="IPR052755">
    <property type="entry name" value="Lysozyme_Inhibitor_LprI"/>
</dbReference>
<reference evidence="2 3" key="1">
    <citation type="submission" date="2019-09" db="EMBL/GenBank/DDBJ databases">
        <authorList>
            <person name="Depoorter E."/>
        </authorList>
    </citation>
    <scope>NUCLEOTIDE SEQUENCE [LARGE SCALE GENOMIC DNA]</scope>
    <source>
        <strain evidence="2">LMG 23254</strain>
    </source>
</reference>
<dbReference type="EMBL" id="CABVPW010000016">
    <property type="protein sequence ID" value="VWB74731.1"/>
    <property type="molecule type" value="Genomic_DNA"/>
</dbReference>
<protein>
    <submittedName>
        <fullName evidence="2">Putative lipoprotein</fullName>
    </submittedName>
</protein>
<proteinExistence type="predicted"/>
<dbReference type="Proteomes" id="UP000494218">
    <property type="component" value="Unassembled WGS sequence"/>
</dbReference>
<dbReference type="PANTHER" id="PTHR37549">
    <property type="entry name" value="LIPOPROTEIN LPRI"/>
    <property type="match status" value="1"/>
</dbReference>
<feature type="compositionally biased region" description="Low complexity" evidence="1">
    <location>
        <begin position="52"/>
        <end position="70"/>
    </location>
</feature>
<evidence type="ECO:0000313" key="3">
    <source>
        <dbReference type="Proteomes" id="UP000494218"/>
    </source>
</evidence>
<evidence type="ECO:0000256" key="1">
    <source>
        <dbReference type="SAM" id="MobiDB-lite"/>
    </source>
</evidence>
<accession>A0A6P2LRX5</accession>
<name>A0A6P2LRX5_BURL3</name>
<feature type="compositionally biased region" description="Low complexity" evidence="1">
    <location>
        <begin position="194"/>
        <end position="231"/>
    </location>
</feature>
<gene>
    <name evidence="2" type="ORF">BLA23254_03504</name>
</gene>
<dbReference type="PANTHER" id="PTHR37549:SF1">
    <property type="entry name" value="LIPOPROTEIN LPRI"/>
    <property type="match status" value="1"/>
</dbReference>
<sequence>MADEGSQLEYPRQLSAIHKTNRLAGGTVKHIAILLLVAATVAGCDSKRSDNSTQSSATSPSTSSDTSTPQQPSPVAAPAPPPPSHNYAMSQDGTYGYEPALSEDDVRAGKATKALVMMRYVGLRDGNYILLLVDEDNPNISNRITCSAPCNFAKSQTMAGDSILKTETVRVVPNSLIGAMIEDAMSGQLTPYGQSTATLPQPQQSSTTATSTQSNLPAAQPAANQPASDAAASPLQQTSFDCAKAKSIPEFLICHDPDLAASDRDLAATYQQAKDAVIDKTAFVERTRKQWNFREKNCRDKDCLTSWYAYQKRVLTKIAQTGDVNVQDN</sequence>
<keyword evidence="2" id="KW-0449">Lipoprotein</keyword>
<dbReference type="GO" id="GO:0005576">
    <property type="term" value="C:extracellular region"/>
    <property type="evidence" value="ECO:0007669"/>
    <property type="project" value="TreeGrafter"/>
</dbReference>
<feature type="region of interest" description="Disordered" evidence="1">
    <location>
        <begin position="191"/>
        <end position="231"/>
    </location>
</feature>